<dbReference type="KEGG" id="bnn:FOA43_003559"/>
<dbReference type="AlphaFoldDB" id="A0A875S5G9"/>
<evidence type="ECO:0000313" key="3">
    <source>
        <dbReference type="Proteomes" id="UP000662931"/>
    </source>
</evidence>
<feature type="domain" description="F-box" evidence="1">
    <location>
        <begin position="3"/>
        <end position="39"/>
    </location>
</feature>
<evidence type="ECO:0000259" key="1">
    <source>
        <dbReference type="PROSITE" id="PS50181"/>
    </source>
</evidence>
<dbReference type="RefSeq" id="XP_038779738.1">
    <property type="nucleotide sequence ID" value="XM_038923810.1"/>
</dbReference>
<dbReference type="InterPro" id="IPR001810">
    <property type="entry name" value="F-box_dom"/>
</dbReference>
<dbReference type="GeneID" id="62196959"/>
<organism evidence="2 3">
    <name type="scientific">Eeniella nana</name>
    <name type="common">Yeast</name>
    <name type="synonym">Brettanomyces nanus</name>
    <dbReference type="NCBI Taxonomy" id="13502"/>
    <lineage>
        <taxon>Eukaryota</taxon>
        <taxon>Fungi</taxon>
        <taxon>Dikarya</taxon>
        <taxon>Ascomycota</taxon>
        <taxon>Saccharomycotina</taxon>
        <taxon>Pichiomycetes</taxon>
        <taxon>Pichiales</taxon>
        <taxon>Pichiaceae</taxon>
        <taxon>Brettanomyces</taxon>
    </lineage>
</organism>
<accession>A0A875S5G9</accession>
<gene>
    <name evidence="2" type="ORF">FOA43_003559</name>
</gene>
<proteinExistence type="predicted"/>
<sequence length="243" mass="28413">MSFDNFQSLPKELQLEVLEQCDPLILLQLQRVSRELESLSIYSIRAKLLKLLYEGDFYISIFSPQHEEMHAELYDAKCVVKEKAKISPTSKSAYLFETSSRNTSHYVSFFEIGDLNGSRDPLRSEVFDKYEGDDGHTHKIHLLVGEDSKYIQLHFGMYLKMERDEIPLRIFCMDTRLKATGSQGEGVLDFCNGMFRIKYKLIKGEELPPRGPYDYEVVFNYFIEFSSFEVNNLYLLNMYKDSH</sequence>
<name>A0A875S5G9_EENNA</name>
<dbReference type="Proteomes" id="UP000662931">
    <property type="component" value="Chromosome 4"/>
</dbReference>
<dbReference type="EMBL" id="CP064815">
    <property type="protein sequence ID" value="QPG76173.1"/>
    <property type="molecule type" value="Genomic_DNA"/>
</dbReference>
<dbReference type="PROSITE" id="PS50181">
    <property type="entry name" value="FBOX"/>
    <property type="match status" value="1"/>
</dbReference>
<reference evidence="2" key="1">
    <citation type="submission" date="2020-10" db="EMBL/GenBank/DDBJ databases">
        <authorList>
            <person name="Roach M.J.R."/>
        </authorList>
    </citation>
    <scope>NUCLEOTIDE SEQUENCE</scope>
    <source>
        <strain evidence="2">CBS 1945</strain>
    </source>
</reference>
<protein>
    <recommendedName>
        <fullName evidence="1">F-box domain-containing protein</fullName>
    </recommendedName>
</protein>
<keyword evidence="3" id="KW-1185">Reference proteome</keyword>
<dbReference type="OrthoDB" id="4079943at2759"/>
<evidence type="ECO:0000313" key="2">
    <source>
        <dbReference type="EMBL" id="QPG76173.1"/>
    </source>
</evidence>